<evidence type="ECO:0000313" key="11">
    <source>
        <dbReference type="EMBL" id="AQS53105.1"/>
    </source>
</evidence>
<dbReference type="PROSITE" id="PS50880">
    <property type="entry name" value="TOPRIM"/>
    <property type="match status" value="1"/>
</dbReference>
<dbReference type="InterPro" id="IPR018522">
    <property type="entry name" value="TopoIIA_CS"/>
</dbReference>
<dbReference type="InterPro" id="IPR036890">
    <property type="entry name" value="HATPase_C_sf"/>
</dbReference>
<keyword evidence="5" id="KW-0460">Magnesium</keyword>
<dbReference type="InterPro" id="IPR014721">
    <property type="entry name" value="Ribsml_uS5_D2-typ_fold_subgr"/>
</dbReference>
<name>A0A1S6INH8_9LACT</name>
<dbReference type="SUPFAM" id="SSF56719">
    <property type="entry name" value="Type II DNA topoisomerase"/>
    <property type="match status" value="1"/>
</dbReference>
<keyword evidence="12" id="KW-1185">Reference proteome</keyword>
<keyword evidence="6 9" id="KW-0238">DNA-binding</keyword>
<dbReference type="Proteomes" id="UP000188993">
    <property type="component" value="Chromosome"/>
</dbReference>
<dbReference type="PRINTS" id="PR01159">
    <property type="entry name" value="DNAGYRASEB"/>
</dbReference>
<dbReference type="PROSITE" id="PS00177">
    <property type="entry name" value="TOPOISOMERASE_II"/>
    <property type="match status" value="1"/>
</dbReference>
<dbReference type="HAMAP" id="MF_00939">
    <property type="entry name" value="ParE_type2"/>
    <property type="match status" value="1"/>
</dbReference>
<dbReference type="SMART" id="SM00433">
    <property type="entry name" value="TOP2c"/>
    <property type="match status" value="1"/>
</dbReference>
<feature type="binding site" evidence="9">
    <location>
        <begin position="117"/>
        <end position="123"/>
    </location>
    <ligand>
        <name>ATP</name>
        <dbReference type="ChEBI" id="CHEBI:30616"/>
    </ligand>
</feature>
<dbReference type="FunFam" id="3.30.565.10:FF:000002">
    <property type="entry name" value="DNA gyrase subunit B"/>
    <property type="match status" value="1"/>
</dbReference>
<keyword evidence="9" id="KW-0067">ATP-binding</keyword>
<dbReference type="CDD" id="cd16928">
    <property type="entry name" value="HATPase_GyrB-like"/>
    <property type="match status" value="1"/>
</dbReference>
<feature type="domain" description="Toprim" evidence="10">
    <location>
        <begin position="424"/>
        <end position="538"/>
    </location>
</feature>
<dbReference type="GO" id="GO:0007059">
    <property type="term" value="P:chromosome segregation"/>
    <property type="evidence" value="ECO:0007669"/>
    <property type="project" value="UniProtKB-UniRule"/>
</dbReference>
<dbReference type="EC" id="5.6.2.2" evidence="9"/>
<dbReference type="KEGG" id="jda:BW727_100712"/>
<reference evidence="11 12" key="1">
    <citation type="journal article" date="2014" name="Int. J. Syst. Evol. Microbiol.">
        <title>Jeotgalibaca dankookensis gen. nov., sp. nov., a member of the family Carnobacteriaceae, isolated from seujeot (Korean traditional food).</title>
        <authorList>
            <person name="Lee D.G."/>
            <person name="Trujillo M.E."/>
            <person name="Kang H."/>
            <person name="Ahn T.Y."/>
        </authorList>
    </citation>
    <scope>NUCLEOTIDE SEQUENCE [LARGE SCALE GENOMIC DNA]</scope>
    <source>
        <strain evidence="11 12">EX-07</strain>
    </source>
</reference>
<dbReference type="GO" id="GO:0003677">
    <property type="term" value="F:DNA binding"/>
    <property type="evidence" value="ECO:0007669"/>
    <property type="project" value="UniProtKB-UniRule"/>
</dbReference>
<dbReference type="InterPro" id="IPR005740">
    <property type="entry name" value="ParE_type2"/>
</dbReference>
<evidence type="ECO:0000256" key="2">
    <source>
        <dbReference type="ARBA" id="ARBA00001946"/>
    </source>
</evidence>
<feature type="binding site" evidence="9">
    <location>
        <position position="342"/>
    </location>
    <ligand>
        <name>ATP</name>
        <dbReference type="ChEBI" id="CHEBI:30616"/>
    </ligand>
</feature>
<evidence type="ECO:0000256" key="8">
    <source>
        <dbReference type="ARBA" id="ARBA00063644"/>
    </source>
</evidence>
<protein>
    <recommendedName>
        <fullName evidence="9">DNA topoisomerase 4 subunit B</fullName>
        <ecNumber evidence="9">5.6.2.2</ecNumber>
    </recommendedName>
    <alternativeName>
        <fullName evidence="9">Topoisomerase IV subunit B</fullName>
    </alternativeName>
</protein>
<evidence type="ECO:0000313" key="12">
    <source>
        <dbReference type="Proteomes" id="UP000188993"/>
    </source>
</evidence>
<dbReference type="PANTHER" id="PTHR45866:SF12">
    <property type="entry name" value="DNA TOPOISOMERASE 4 SUBUNIT B"/>
    <property type="match status" value="1"/>
</dbReference>
<dbReference type="OrthoDB" id="9802808at2"/>
<feature type="binding site" evidence="9">
    <location>
        <position position="76"/>
    </location>
    <ligand>
        <name>ATP</name>
        <dbReference type="ChEBI" id="CHEBI:30616"/>
    </ligand>
</feature>
<comment type="similarity">
    <text evidence="9">Belongs to the type II topoisomerase family. ParE type 2 subfamily.</text>
</comment>
<keyword evidence="4" id="KW-0479">Metal-binding</keyword>
<comment type="similarity">
    <text evidence="3">Belongs to the type II topoisomerase GyrB family.</text>
</comment>
<dbReference type="GO" id="GO:0034335">
    <property type="term" value="F:DNA negative supercoiling activity"/>
    <property type="evidence" value="ECO:0007669"/>
    <property type="project" value="UniProtKB-ARBA"/>
</dbReference>
<dbReference type="NCBIfam" id="NF004189">
    <property type="entry name" value="PRK05644.1"/>
    <property type="match status" value="1"/>
</dbReference>
<feature type="binding site" evidence="9">
    <location>
        <position position="9"/>
    </location>
    <ligand>
        <name>ATP</name>
        <dbReference type="ChEBI" id="CHEBI:30616"/>
    </ligand>
</feature>
<dbReference type="Pfam" id="PF02518">
    <property type="entry name" value="HATPase_c"/>
    <property type="match status" value="1"/>
</dbReference>
<dbReference type="SUPFAM" id="SSF54211">
    <property type="entry name" value="Ribosomal protein S5 domain 2-like"/>
    <property type="match status" value="1"/>
</dbReference>
<evidence type="ECO:0000259" key="10">
    <source>
        <dbReference type="PROSITE" id="PS50880"/>
    </source>
</evidence>
<dbReference type="GO" id="GO:0046872">
    <property type="term" value="F:metal ion binding"/>
    <property type="evidence" value="ECO:0007669"/>
    <property type="project" value="UniProtKB-KW"/>
</dbReference>
<dbReference type="Gene3D" id="3.30.565.10">
    <property type="entry name" value="Histidine kinase-like ATPase, C-terminal domain"/>
    <property type="match status" value="1"/>
</dbReference>
<dbReference type="Gene3D" id="3.30.230.10">
    <property type="match status" value="1"/>
</dbReference>
<dbReference type="InterPro" id="IPR001241">
    <property type="entry name" value="Topo_IIA"/>
</dbReference>
<accession>A0A1S6INH8</accession>
<dbReference type="CDD" id="cd00822">
    <property type="entry name" value="TopoII_Trans_DNA_gyrase"/>
    <property type="match status" value="1"/>
</dbReference>
<sequence length="677" mass="75492">MKEIKGNQYNDASIQVLEGLDAVRKRPGMYIGSTDSRGLHHMVYEIVDNAVDEALSGFADEIKITIHKDQSVTVSDNGRGMPTGMHQSGVPTIQVIFTVLHAGGKFGQEGGYKTSGGLHGVGASVVNALSEFLEVSVVRDKVRYQLSFENGGKPKGKMKKTTKVNQPDGSSVHFLPDPQIFGKSQLNYDLLVERIRESAFLLKGLRISLTDERTNKSETFQYHEGIKEFVAYLNEEKDTLSPIAAFTASIEDIEVDFSFQYNDGYSETILSFVNNVRTKDGGTHEVGAKTGMTKAFNEYARKVGLLKEKEKNLEGSDVREGLTAVLSLRIPESILQFEGQTKEKLGTTQARSIVDNLINERLGIYLIENGEVGQMLIRKSLKAREARNAARKARELSRNGKKRKGELLLSGKLTPAQSKNAKKNELYLVEGDSAGGSAKQGRDRKFQAILPLRGKVINTERANMQDILKNEEISTIIHTVGAGVGADFDVNDSNYDKIIIMTDADTDGAHIQTLLLTFFYRYMKPLLEAGKIYLAQPPLYKVSKGVGKKEVIEYAWTEKELEVAIDKIGKGYIIQRYKGLGEMNADQLWETTMDPTTRTLIRVVVDDKALLERRVTTLMGNKVEPRRKWIEKNVEFSLEDDKSILEETDVNADTQMKKHLDEETEAMELAESERGDA</sequence>
<keyword evidence="9" id="KW-0547">Nucleotide-binding</keyword>
<comment type="function">
    <text evidence="9">Topoisomerase IV is essential for chromosome segregation. It relaxes supercoiled DNA. Performs the decatenation events required during the replication of a circular DNA molecule.</text>
</comment>
<proteinExistence type="inferred from homology"/>
<evidence type="ECO:0000256" key="6">
    <source>
        <dbReference type="ARBA" id="ARBA00023125"/>
    </source>
</evidence>
<dbReference type="InterPro" id="IPR013759">
    <property type="entry name" value="Topo_IIA_B_C"/>
</dbReference>
<dbReference type="AlphaFoldDB" id="A0A1S6INH8"/>
<evidence type="ECO:0000256" key="7">
    <source>
        <dbReference type="ARBA" id="ARBA00023235"/>
    </source>
</evidence>
<dbReference type="STRING" id="708126.BW727_100712"/>
<dbReference type="Pfam" id="PF00986">
    <property type="entry name" value="DNA_gyraseB_C"/>
    <property type="match status" value="1"/>
</dbReference>
<evidence type="ECO:0000256" key="4">
    <source>
        <dbReference type="ARBA" id="ARBA00022723"/>
    </source>
</evidence>
<keyword evidence="7 9" id="KW-0413">Isomerase</keyword>
<comment type="cofactor">
    <cofactor evidence="2">
        <name>Mg(2+)</name>
        <dbReference type="ChEBI" id="CHEBI:18420"/>
    </cofactor>
</comment>
<keyword evidence="9" id="KW-0799">Topoisomerase</keyword>
<feature type="site" description="Interaction with DNA" evidence="9">
    <location>
        <position position="510"/>
    </location>
</feature>
<feature type="site" description="Interaction with DNA" evidence="9">
    <location>
        <position position="458"/>
    </location>
</feature>
<dbReference type="InterPro" id="IPR020568">
    <property type="entry name" value="Ribosomal_Su5_D2-typ_SF"/>
</dbReference>
<dbReference type="Pfam" id="PF01751">
    <property type="entry name" value="Toprim"/>
    <property type="match status" value="1"/>
</dbReference>
<dbReference type="InterPro" id="IPR006171">
    <property type="entry name" value="TOPRIM_dom"/>
</dbReference>
<dbReference type="RefSeq" id="WP_062470448.1">
    <property type="nucleotide sequence ID" value="NZ_BBYN01000020.1"/>
</dbReference>
<dbReference type="GO" id="GO:0005524">
    <property type="term" value="F:ATP binding"/>
    <property type="evidence" value="ECO:0007669"/>
    <property type="project" value="UniProtKB-UniRule"/>
</dbReference>
<dbReference type="InterPro" id="IPR003594">
    <property type="entry name" value="HATPase_dom"/>
</dbReference>
<feature type="binding site" evidence="9">
    <location>
        <position position="49"/>
    </location>
    <ligand>
        <name>ATP</name>
        <dbReference type="ChEBI" id="CHEBI:30616"/>
    </ligand>
</feature>
<gene>
    <name evidence="9 11" type="primary">parE</name>
    <name evidence="11" type="ORF">BW727_100712</name>
</gene>
<evidence type="ECO:0000256" key="9">
    <source>
        <dbReference type="HAMAP-Rule" id="MF_00939"/>
    </source>
</evidence>
<dbReference type="PRINTS" id="PR00418">
    <property type="entry name" value="TPI2FAMILY"/>
</dbReference>
<dbReference type="PANTHER" id="PTHR45866">
    <property type="entry name" value="DNA GYRASE/TOPOISOMERASE SUBUNIT B"/>
    <property type="match status" value="1"/>
</dbReference>
<dbReference type="EMBL" id="CP019728">
    <property type="protein sequence ID" value="AQS53105.1"/>
    <property type="molecule type" value="Genomic_DNA"/>
</dbReference>
<evidence type="ECO:0000256" key="1">
    <source>
        <dbReference type="ARBA" id="ARBA00000185"/>
    </source>
</evidence>
<comment type="catalytic activity">
    <reaction evidence="1 9">
        <text>ATP-dependent breakage, passage and rejoining of double-stranded DNA.</text>
        <dbReference type="EC" id="5.6.2.2"/>
    </reaction>
</comment>
<dbReference type="NCBIfam" id="TIGR01058">
    <property type="entry name" value="parE_Gpos"/>
    <property type="match status" value="1"/>
</dbReference>
<comment type="subunit">
    <text evidence="8 9">Heterotetramer composed of ParC and ParE.</text>
</comment>
<dbReference type="SUPFAM" id="SSF55874">
    <property type="entry name" value="ATPase domain of HSP90 chaperone/DNA topoisomerase II/histidine kinase"/>
    <property type="match status" value="1"/>
</dbReference>
<dbReference type="GO" id="GO:0006265">
    <property type="term" value="P:DNA topological change"/>
    <property type="evidence" value="ECO:0007669"/>
    <property type="project" value="UniProtKB-UniRule"/>
</dbReference>
<feature type="site" description="Interaction with DNA" evidence="9">
    <location>
        <position position="626"/>
    </location>
</feature>
<evidence type="ECO:0000256" key="3">
    <source>
        <dbReference type="ARBA" id="ARBA00010708"/>
    </source>
</evidence>
<organism evidence="11 12">
    <name type="scientific">Jeotgalibaca dankookensis</name>
    <dbReference type="NCBI Taxonomy" id="708126"/>
    <lineage>
        <taxon>Bacteria</taxon>
        <taxon>Bacillati</taxon>
        <taxon>Bacillota</taxon>
        <taxon>Bacilli</taxon>
        <taxon>Lactobacillales</taxon>
        <taxon>Carnobacteriaceae</taxon>
        <taxon>Jeotgalibaca</taxon>
    </lineage>
</organism>
<dbReference type="InterPro" id="IPR013506">
    <property type="entry name" value="Topo_IIA_bsu_dom2"/>
</dbReference>
<dbReference type="InterPro" id="IPR000565">
    <property type="entry name" value="Topo_IIA_B"/>
</dbReference>
<dbReference type="FunFam" id="3.30.230.10:FF:000005">
    <property type="entry name" value="DNA gyrase subunit B"/>
    <property type="match status" value="1"/>
</dbReference>
<evidence type="ECO:0000256" key="5">
    <source>
        <dbReference type="ARBA" id="ARBA00022842"/>
    </source>
</evidence>
<dbReference type="InterPro" id="IPR002288">
    <property type="entry name" value="DNA_gyrase_B_C"/>
</dbReference>
<dbReference type="FunFam" id="3.40.50.670:FF:000002">
    <property type="entry name" value="DNA gyrase subunit B"/>
    <property type="match status" value="1"/>
</dbReference>
<dbReference type="GO" id="GO:0005694">
    <property type="term" value="C:chromosome"/>
    <property type="evidence" value="ECO:0007669"/>
    <property type="project" value="InterPro"/>
</dbReference>
<dbReference type="Gene3D" id="3.40.50.670">
    <property type="match status" value="1"/>
</dbReference>
<dbReference type="SMART" id="SM00387">
    <property type="entry name" value="HATPase_c"/>
    <property type="match status" value="1"/>
</dbReference>
<dbReference type="InterPro" id="IPR013760">
    <property type="entry name" value="Topo_IIA-like_dom_sf"/>
</dbReference>
<dbReference type="Pfam" id="PF00204">
    <property type="entry name" value="DNA_gyraseB"/>
    <property type="match status" value="1"/>
</dbReference>